<accession>A0A0R2DVA6</accession>
<evidence type="ECO:0000313" key="2">
    <source>
        <dbReference type="EMBL" id="KRN04052.1"/>
    </source>
</evidence>
<feature type="transmembrane region" description="Helical" evidence="1">
    <location>
        <begin position="12"/>
        <end position="32"/>
    </location>
</feature>
<evidence type="ECO:0000313" key="3">
    <source>
        <dbReference type="Proteomes" id="UP000051378"/>
    </source>
</evidence>
<protein>
    <submittedName>
        <fullName evidence="2">Uncharacterized protein</fullName>
    </submittedName>
</protein>
<dbReference type="STRING" id="1423744.FC86_GL000582"/>
<organism evidence="2 3">
    <name type="scientific">Holzapfeliella floricola DSM 23037 = JCM 16512</name>
    <dbReference type="NCBI Taxonomy" id="1423744"/>
    <lineage>
        <taxon>Bacteria</taxon>
        <taxon>Bacillati</taxon>
        <taxon>Bacillota</taxon>
        <taxon>Bacilli</taxon>
        <taxon>Lactobacillales</taxon>
        <taxon>Lactobacillaceae</taxon>
        <taxon>Holzapfeliella</taxon>
    </lineage>
</organism>
<reference evidence="2 3" key="1">
    <citation type="journal article" date="2015" name="Genome Announc.">
        <title>Expanding the biotechnology potential of lactobacilli through comparative genomics of 213 strains and associated genera.</title>
        <authorList>
            <person name="Sun Z."/>
            <person name="Harris H.M."/>
            <person name="McCann A."/>
            <person name="Guo C."/>
            <person name="Argimon S."/>
            <person name="Zhang W."/>
            <person name="Yang X."/>
            <person name="Jeffery I.B."/>
            <person name="Cooney J.C."/>
            <person name="Kagawa T.F."/>
            <person name="Liu W."/>
            <person name="Song Y."/>
            <person name="Salvetti E."/>
            <person name="Wrobel A."/>
            <person name="Rasinkangas P."/>
            <person name="Parkhill J."/>
            <person name="Rea M.C."/>
            <person name="O'Sullivan O."/>
            <person name="Ritari J."/>
            <person name="Douillard F.P."/>
            <person name="Paul Ross R."/>
            <person name="Yang R."/>
            <person name="Briner A.E."/>
            <person name="Felis G.E."/>
            <person name="de Vos W.M."/>
            <person name="Barrangou R."/>
            <person name="Klaenhammer T.R."/>
            <person name="Caufield P.W."/>
            <person name="Cui Y."/>
            <person name="Zhang H."/>
            <person name="O'Toole P.W."/>
        </authorList>
    </citation>
    <scope>NUCLEOTIDE SEQUENCE [LARGE SCALE GENOMIC DNA]</scope>
    <source>
        <strain evidence="2 3">DSM 23037</strain>
    </source>
</reference>
<dbReference type="AlphaFoldDB" id="A0A0R2DVA6"/>
<gene>
    <name evidence="2" type="ORF">FC86_GL000582</name>
</gene>
<dbReference type="Proteomes" id="UP000051378">
    <property type="component" value="Unassembled WGS sequence"/>
</dbReference>
<keyword evidence="1" id="KW-0812">Transmembrane</keyword>
<proteinExistence type="predicted"/>
<dbReference type="EMBL" id="AYZL01000019">
    <property type="protein sequence ID" value="KRN04052.1"/>
    <property type="molecule type" value="Genomic_DNA"/>
</dbReference>
<keyword evidence="1" id="KW-0472">Membrane</keyword>
<feature type="transmembrane region" description="Helical" evidence="1">
    <location>
        <begin position="38"/>
        <end position="62"/>
    </location>
</feature>
<evidence type="ECO:0000256" key="1">
    <source>
        <dbReference type="SAM" id="Phobius"/>
    </source>
</evidence>
<comment type="caution">
    <text evidence="2">The sequence shown here is derived from an EMBL/GenBank/DDBJ whole genome shotgun (WGS) entry which is preliminary data.</text>
</comment>
<name>A0A0R2DVA6_9LACO</name>
<sequence>MDFVKSEKVKYFCLGILTVAILVGIIFIIPWAKVWDTLTTSLVIAFVAVVALIVILLVYHYLSKDQFSNKEGQNQLSMTLAAVQTPTQEDLLKLQSLINPLPFKQEHYANHNKLEALITLFCQKHKEDAKLNKKEDQEIFRLLAHLVLVYNNELKYKSIIKSNASVEAQLVQNYKLDDLLHELQK</sequence>
<keyword evidence="3" id="KW-1185">Reference proteome</keyword>
<dbReference type="PATRIC" id="fig|1423744.4.peg.599"/>
<keyword evidence="1" id="KW-1133">Transmembrane helix</keyword>
<dbReference type="RefSeq" id="WP_056974799.1">
    <property type="nucleotide sequence ID" value="NZ_AYZL01000019.1"/>
</dbReference>